<accession>A0A074KH24</accession>
<protein>
    <submittedName>
        <fullName evidence="2">Uncharacterized protein</fullName>
    </submittedName>
</protein>
<dbReference type="eggNOG" id="ENOG503147F">
    <property type="taxonomic scope" value="Bacteria"/>
</dbReference>
<dbReference type="AlphaFoldDB" id="A0A074KH24"/>
<keyword evidence="3" id="KW-1185">Reference proteome</keyword>
<gene>
    <name evidence="2" type="ORF">DT23_11730</name>
</gene>
<evidence type="ECO:0000313" key="3">
    <source>
        <dbReference type="Proteomes" id="UP000027471"/>
    </source>
</evidence>
<organism evidence="2 3">
    <name type="scientific">Thioclava indica</name>
    <dbReference type="NCBI Taxonomy" id="1353528"/>
    <lineage>
        <taxon>Bacteria</taxon>
        <taxon>Pseudomonadati</taxon>
        <taxon>Pseudomonadota</taxon>
        <taxon>Alphaproteobacteria</taxon>
        <taxon>Rhodobacterales</taxon>
        <taxon>Paracoccaceae</taxon>
        <taxon>Thioclava</taxon>
    </lineage>
</organism>
<comment type="caution">
    <text evidence="2">The sequence shown here is derived from an EMBL/GenBank/DDBJ whole genome shotgun (WGS) entry which is preliminary data.</text>
</comment>
<proteinExistence type="predicted"/>
<dbReference type="RefSeq" id="WP_156023856.1">
    <property type="nucleotide sequence ID" value="NZ_AUNB01000013.1"/>
</dbReference>
<dbReference type="OrthoDB" id="7874624at2"/>
<dbReference type="Proteomes" id="UP000027471">
    <property type="component" value="Unassembled WGS sequence"/>
</dbReference>
<reference evidence="2 3" key="1">
    <citation type="journal article" date="2015" name="Antonie Van Leeuwenhoek">
        <title>Thioclava indica sp. nov., isolated from surface seawater of the Indian Ocean.</title>
        <authorList>
            <person name="Liu Y."/>
            <person name="Lai Q."/>
            <person name="Du J."/>
            <person name="Xu H."/>
            <person name="Jiang L."/>
            <person name="Shao Z."/>
        </authorList>
    </citation>
    <scope>NUCLEOTIDE SEQUENCE [LARGE SCALE GENOMIC DNA]</scope>
    <source>
        <strain evidence="2 3">DT23-4</strain>
    </source>
</reference>
<sequence length="53" mass="5681">MKRPSFPGPRFRADTPNDPPLSLRDIADALCAGALPSSASLEMALDRIEGAKR</sequence>
<evidence type="ECO:0000256" key="1">
    <source>
        <dbReference type="SAM" id="MobiDB-lite"/>
    </source>
</evidence>
<evidence type="ECO:0000313" key="2">
    <source>
        <dbReference type="EMBL" id="KEO60882.1"/>
    </source>
</evidence>
<dbReference type="EMBL" id="AUNB01000013">
    <property type="protein sequence ID" value="KEO60882.1"/>
    <property type="molecule type" value="Genomic_DNA"/>
</dbReference>
<dbReference type="STRING" id="1353528.DT23_11730"/>
<feature type="region of interest" description="Disordered" evidence="1">
    <location>
        <begin position="1"/>
        <end position="20"/>
    </location>
</feature>
<name>A0A074KH24_9RHOB</name>